<comment type="caution">
    <text evidence="13">The sequence shown here is derived from an EMBL/GenBank/DDBJ whole genome shotgun (WGS) entry which is preliminary data.</text>
</comment>
<keyword evidence="7" id="KW-0862">Zinc</keyword>
<dbReference type="PANTHER" id="PTHR46065:SF3">
    <property type="entry name" value="FI20425P1"/>
    <property type="match status" value="1"/>
</dbReference>
<dbReference type="PANTHER" id="PTHR46065">
    <property type="entry name" value="E3 UBIQUITIN-PROTEIN LIGASE MARCH 2/3 FAMILY MEMBER"/>
    <property type="match status" value="1"/>
</dbReference>
<dbReference type="InterPro" id="IPR013083">
    <property type="entry name" value="Znf_RING/FYVE/PHD"/>
</dbReference>
<keyword evidence="6" id="KW-0833">Ubl conjugation pathway</keyword>
<feature type="region of interest" description="Disordered" evidence="10">
    <location>
        <begin position="1"/>
        <end position="31"/>
    </location>
</feature>
<keyword evidence="3 11" id="KW-0812">Transmembrane</keyword>
<evidence type="ECO:0000256" key="6">
    <source>
        <dbReference type="ARBA" id="ARBA00022786"/>
    </source>
</evidence>
<protein>
    <recommendedName>
        <fullName evidence="12">RING-CH-type domain-containing protein</fullName>
    </recommendedName>
</protein>
<evidence type="ECO:0000259" key="12">
    <source>
        <dbReference type="PROSITE" id="PS51292"/>
    </source>
</evidence>
<keyword evidence="8 11" id="KW-1133">Transmembrane helix</keyword>
<dbReference type="Pfam" id="PF12906">
    <property type="entry name" value="RINGv"/>
    <property type="match status" value="1"/>
</dbReference>
<keyword evidence="14" id="KW-1185">Reference proteome</keyword>
<proteinExistence type="predicted"/>
<evidence type="ECO:0000256" key="5">
    <source>
        <dbReference type="ARBA" id="ARBA00022771"/>
    </source>
</evidence>
<feature type="region of interest" description="Disordered" evidence="10">
    <location>
        <begin position="52"/>
        <end position="81"/>
    </location>
</feature>
<sequence length="472" mass="53564">MRGRNKKRERSVASQSTEVHDSEADIGSARTRLCKKTGFRDLILKAVTVEAQENERKHETASLPGDRISRSVQTTPSDRDPMFHRFPQGFSHSVEFPNFRGNNFRQPFKAADRKLASKRSNPGTSRMTPTTLTSQVHVTQLNEIHNRRQDGSLSVVFNYDDKSLPQSRTSNVLYYGSQGSRRFSDETVLLIEDYHSYDTTNVAGRLEINSSQRKILTCCGRKKRYSTDSYVRSLPVSFDYADGGEDFLICRICHEGERYEPLLQPCLCKGSVGCVHASCLKVWLEQSNTSRCELCNYPYAIKQTRKYSKCVSVRVFFGTVISKKSLVYDAISFVVITPLTIVGVVMCIQASVFSMNGELGDDSNLQMGNITKVGMIMLSVTILVAYCVWLYTLISFHYRAWRKWYNNCFDVEVVPVRMTSQEKIEAAQKLHEELNRQQLSREFGSSPVAVLPVHNSANYSYNPTRQVSASEN</sequence>
<dbReference type="SMART" id="SM00744">
    <property type="entry name" value="RINGv"/>
    <property type="match status" value="1"/>
</dbReference>
<evidence type="ECO:0000313" key="14">
    <source>
        <dbReference type="Proteomes" id="UP001359485"/>
    </source>
</evidence>
<dbReference type="Proteomes" id="UP001359485">
    <property type="component" value="Unassembled WGS sequence"/>
</dbReference>
<reference evidence="13 14" key="1">
    <citation type="submission" date="2023-09" db="EMBL/GenBank/DDBJ databases">
        <title>Genomes of two closely related lineages of the louse Polyplax serrata with different host specificities.</title>
        <authorList>
            <person name="Martinu J."/>
            <person name="Tarabai H."/>
            <person name="Stefka J."/>
            <person name="Hypsa V."/>
        </authorList>
    </citation>
    <scope>NUCLEOTIDE SEQUENCE [LARGE SCALE GENOMIC DNA]</scope>
    <source>
        <strain evidence="13">98ZLc_SE</strain>
    </source>
</reference>
<comment type="subcellular location">
    <subcellularLocation>
        <location evidence="1">Membrane</location>
        <topology evidence="1">Multi-pass membrane protein</topology>
    </subcellularLocation>
</comment>
<dbReference type="InterPro" id="IPR011016">
    <property type="entry name" value="Znf_RING-CH"/>
</dbReference>
<evidence type="ECO:0000256" key="1">
    <source>
        <dbReference type="ARBA" id="ARBA00004141"/>
    </source>
</evidence>
<keyword evidence="4" id="KW-0479">Metal-binding</keyword>
<dbReference type="Gene3D" id="3.30.40.10">
    <property type="entry name" value="Zinc/RING finger domain, C3HC4 (zinc finger)"/>
    <property type="match status" value="1"/>
</dbReference>
<feature type="transmembrane region" description="Helical" evidence="11">
    <location>
        <begin position="373"/>
        <end position="394"/>
    </location>
</feature>
<evidence type="ECO:0000256" key="3">
    <source>
        <dbReference type="ARBA" id="ARBA00022692"/>
    </source>
</evidence>
<dbReference type="PROSITE" id="PS51292">
    <property type="entry name" value="ZF_RING_CH"/>
    <property type="match status" value="1"/>
</dbReference>
<dbReference type="EMBL" id="JAWJWF010000002">
    <property type="protein sequence ID" value="KAK6638416.1"/>
    <property type="molecule type" value="Genomic_DNA"/>
</dbReference>
<feature type="transmembrane region" description="Helical" evidence="11">
    <location>
        <begin position="326"/>
        <end position="353"/>
    </location>
</feature>
<evidence type="ECO:0000256" key="2">
    <source>
        <dbReference type="ARBA" id="ARBA00022679"/>
    </source>
</evidence>
<evidence type="ECO:0000256" key="10">
    <source>
        <dbReference type="SAM" id="MobiDB-lite"/>
    </source>
</evidence>
<keyword evidence="2" id="KW-0808">Transferase</keyword>
<accession>A0ABR1B9G3</accession>
<name>A0ABR1B9G3_POLSC</name>
<feature type="domain" description="RING-CH-type" evidence="12">
    <location>
        <begin position="242"/>
        <end position="302"/>
    </location>
</feature>
<organism evidence="13 14">
    <name type="scientific">Polyplax serrata</name>
    <name type="common">Common mouse louse</name>
    <dbReference type="NCBI Taxonomy" id="468196"/>
    <lineage>
        <taxon>Eukaryota</taxon>
        <taxon>Metazoa</taxon>
        <taxon>Ecdysozoa</taxon>
        <taxon>Arthropoda</taxon>
        <taxon>Hexapoda</taxon>
        <taxon>Insecta</taxon>
        <taxon>Pterygota</taxon>
        <taxon>Neoptera</taxon>
        <taxon>Paraneoptera</taxon>
        <taxon>Psocodea</taxon>
        <taxon>Troctomorpha</taxon>
        <taxon>Phthiraptera</taxon>
        <taxon>Anoplura</taxon>
        <taxon>Polyplacidae</taxon>
        <taxon>Polyplax</taxon>
    </lineage>
</organism>
<evidence type="ECO:0000256" key="4">
    <source>
        <dbReference type="ARBA" id="ARBA00022723"/>
    </source>
</evidence>
<dbReference type="SUPFAM" id="SSF57850">
    <property type="entry name" value="RING/U-box"/>
    <property type="match status" value="1"/>
</dbReference>
<evidence type="ECO:0000256" key="9">
    <source>
        <dbReference type="ARBA" id="ARBA00023136"/>
    </source>
</evidence>
<evidence type="ECO:0000256" key="8">
    <source>
        <dbReference type="ARBA" id="ARBA00022989"/>
    </source>
</evidence>
<gene>
    <name evidence="13" type="ORF">RUM44_008845</name>
</gene>
<keyword evidence="5" id="KW-0863">Zinc-finger</keyword>
<evidence type="ECO:0000256" key="11">
    <source>
        <dbReference type="SAM" id="Phobius"/>
    </source>
</evidence>
<keyword evidence="9 11" id="KW-0472">Membrane</keyword>
<evidence type="ECO:0000313" key="13">
    <source>
        <dbReference type="EMBL" id="KAK6638416.1"/>
    </source>
</evidence>
<evidence type="ECO:0000256" key="7">
    <source>
        <dbReference type="ARBA" id="ARBA00022833"/>
    </source>
</evidence>